<proteinExistence type="predicted"/>
<sequence length="41" mass="4563">MDLAESVKLHLESHGETAGTVIDRHDIVSVRFMEDATLLIL</sequence>
<keyword evidence="2" id="KW-1185">Reference proteome</keyword>
<dbReference type="EMBL" id="JAVDTI010000011">
    <property type="protein sequence ID" value="MDR6809641.1"/>
    <property type="molecule type" value="Genomic_DNA"/>
</dbReference>
<organism evidence="1 2">
    <name type="scientific">Dyadobacter fermentans</name>
    <dbReference type="NCBI Taxonomy" id="94254"/>
    <lineage>
        <taxon>Bacteria</taxon>
        <taxon>Pseudomonadati</taxon>
        <taxon>Bacteroidota</taxon>
        <taxon>Cytophagia</taxon>
        <taxon>Cytophagales</taxon>
        <taxon>Spirosomataceae</taxon>
        <taxon>Dyadobacter</taxon>
    </lineage>
</organism>
<evidence type="ECO:0000313" key="2">
    <source>
        <dbReference type="Proteomes" id="UP001264980"/>
    </source>
</evidence>
<comment type="caution">
    <text evidence="1">The sequence shown here is derived from an EMBL/GenBank/DDBJ whole genome shotgun (WGS) entry which is preliminary data.</text>
</comment>
<gene>
    <name evidence="1" type="ORF">J2W84_006717</name>
</gene>
<reference evidence="1 2" key="1">
    <citation type="submission" date="2023-07" db="EMBL/GenBank/DDBJ databases">
        <title>Sorghum-associated microbial communities from plants grown in Nebraska, USA.</title>
        <authorList>
            <person name="Schachtman D."/>
        </authorList>
    </citation>
    <scope>NUCLEOTIDE SEQUENCE [LARGE SCALE GENOMIC DNA]</scope>
    <source>
        <strain evidence="1 2">BE57</strain>
    </source>
</reference>
<name>A0ABU1R8C0_9BACT</name>
<dbReference type="Proteomes" id="UP001264980">
    <property type="component" value="Unassembled WGS sequence"/>
</dbReference>
<protein>
    <submittedName>
        <fullName evidence="1">Uncharacterized protein</fullName>
    </submittedName>
</protein>
<accession>A0ABU1R8C0</accession>
<dbReference type="RefSeq" id="WP_309993375.1">
    <property type="nucleotide sequence ID" value="NZ_JAVDTI010000011.1"/>
</dbReference>
<evidence type="ECO:0000313" key="1">
    <source>
        <dbReference type="EMBL" id="MDR6809641.1"/>
    </source>
</evidence>